<evidence type="ECO:0000256" key="1">
    <source>
        <dbReference type="SAM" id="MobiDB-lite"/>
    </source>
</evidence>
<accession>A0A9P7KL55</accession>
<feature type="compositionally biased region" description="Polar residues" evidence="1">
    <location>
        <begin position="622"/>
        <end position="654"/>
    </location>
</feature>
<sequence>MSNADPEVVVALVALLVSLVALAATFMQVMQQYYASAAGYAECNEKVMGKWALTKTRRFTWDELRFEVEFEAPVIFVSPPDNKHGPIREAEIYFLDGSPQSLDNTWSELDINPREEYANMTKRERIHTADNERASWTILLSAVQRMEHESEKWQKGEYENMHKNVGPPSALTLHDLPTAPPTLYEAHTMTVALQRKRKSWDTMPATVLRPYATTTMCHLIEMLAALGIYWKEFDRKRDRYRAEGNGFMVLGEKVADLGLMFNFSIYGRSRFEDNRVIPVDQVKELCFGYVSTIYSGILDKRRLQFPEDDPENLAFLQLATREEISQTLIRIGCNTNAVRAFQDAGKHTSHLFPVSFEILGMLSRTFHIKNSMFTHIPNPTSDRWDKQSVSLVKVMEAYEELVPITLPGARRNPVIVEKIKKHVDRILAYNKDENMTEKMSMLKALHDAIDDCDQILTAKEASGNVTPFVEGTGKKVHENEVQKKRREMVQDVLRSHIQEVLRLLNDGEDRLSETQSLRADWSPATGNLRQDVQPKVVPIGFEDMHEASPDERQHKFMEVYFHVIREKVIPRAARSTDRRTSLVGAPAGYGFRRAGTGRTQASSTRGMERAPSPAPPMPAPHLQTSIENIPNNRHSISSRPGSAISDSLSVNSEQPRPKLEGHLYEQEVSHDDAWSQTLSSAADRPTAPRSNRPASAPVRYRKSGYADGMPFSGCTHKLTNPNSPRFLGYQG</sequence>
<feature type="non-terminal residue" evidence="2">
    <location>
        <position position="1"/>
    </location>
</feature>
<feature type="compositionally biased region" description="Basic and acidic residues" evidence="1">
    <location>
        <begin position="655"/>
        <end position="673"/>
    </location>
</feature>
<gene>
    <name evidence="2" type="ORF">KAF25_011180</name>
</gene>
<evidence type="ECO:0000313" key="2">
    <source>
        <dbReference type="EMBL" id="KAG5657011.1"/>
    </source>
</evidence>
<feature type="region of interest" description="Disordered" evidence="1">
    <location>
        <begin position="574"/>
        <end position="731"/>
    </location>
</feature>
<organism evidence="2 3">
    <name type="scientific">Fusarium avenaceum</name>
    <dbReference type="NCBI Taxonomy" id="40199"/>
    <lineage>
        <taxon>Eukaryota</taxon>
        <taxon>Fungi</taxon>
        <taxon>Dikarya</taxon>
        <taxon>Ascomycota</taxon>
        <taxon>Pezizomycotina</taxon>
        <taxon>Sordariomycetes</taxon>
        <taxon>Hypocreomycetidae</taxon>
        <taxon>Hypocreales</taxon>
        <taxon>Nectriaceae</taxon>
        <taxon>Fusarium</taxon>
        <taxon>Fusarium tricinctum species complex</taxon>
    </lineage>
</organism>
<evidence type="ECO:0000313" key="3">
    <source>
        <dbReference type="Proteomes" id="UP000782241"/>
    </source>
</evidence>
<evidence type="ECO:0008006" key="4">
    <source>
        <dbReference type="Google" id="ProtNLM"/>
    </source>
</evidence>
<keyword evidence="3" id="KW-1185">Reference proteome</keyword>
<dbReference type="AlphaFoldDB" id="A0A9P7KL55"/>
<dbReference type="EMBL" id="JAGPUO010000019">
    <property type="protein sequence ID" value="KAG5657011.1"/>
    <property type="molecule type" value="Genomic_DNA"/>
</dbReference>
<name>A0A9P7KL55_9HYPO</name>
<reference evidence="2" key="1">
    <citation type="submission" date="2021-04" db="EMBL/GenBank/DDBJ databases">
        <title>Draft genome of Fusarium avenaceum strain F156N33, isolated from an atmospheric sample in Virginia.</title>
        <authorList>
            <person name="Yang S."/>
            <person name="Vinatzer B.A."/>
            <person name="Coleman J."/>
        </authorList>
    </citation>
    <scope>NUCLEOTIDE SEQUENCE</scope>
    <source>
        <strain evidence="2">F156N33</strain>
    </source>
</reference>
<proteinExistence type="predicted"/>
<comment type="caution">
    <text evidence="2">The sequence shown here is derived from an EMBL/GenBank/DDBJ whole genome shotgun (WGS) entry which is preliminary data.</text>
</comment>
<dbReference type="Proteomes" id="UP000782241">
    <property type="component" value="Unassembled WGS sequence"/>
</dbReference>
<protein>
    <recommendedName>
        <fullName evidence="4">Modin</fullName>
    </recommendedName>
</protein>